<comment type="caution">
    <text evidence="4">The sequence shown here is derived from an EMBL/GenBank/DDBJ whole genome shotgun (WGS) entry which is preliminary data.</text>
</comment>
<keyword evidence="5" id="KW-1185">Reference proteome</keyword>
<evidence type="ECO:0000313" key="4">
    <source>
        <dbReference type="EMBL" id="RLL21498.1"/>
    </source>
</evidence>
<dbReference type="Pfam" id="PF05567">
    <property type="entry name" value="T4P_PilY1"/>
    <property type="match status" value="1"/>
</dbReference>
<accession>A0ABX9TV91</accession>
<dbReference type="InterPro" id="IPR008707">
    <property type="entry name" value="B-propeller_PilY1"/>
</dbReference>
<keyword evidence="1" id="KW-0479">Metal-binding</keyword>
<evidence type="ECO:0000313" key="5">
    <source>
        <dbReference type="Proteomes" id="UP000280271"/>
    </source>
</evidence>
<dbReference type="Gene3D" id="3.40.50.410">
    <property type="entry name" value="von Willebrand factor, type A domain"/>
    <property type="match status" value="1"/>
</dbReference>
<keyword evidence="2" id="KW-0106">Calcium</keyword>
<feature type="domain" description="PilY1 beta-propeller" evidence="3">
    <location>
        <begin position="591"/>
        <end position="929"/>
    </location>
</feature>
<name>A0ABX9TV91_9GAMM</name>
<dbReference type="InterPro" id="IPR036465">
    <property type="entry name" value="vWFA_dom_sf"/>
</dbReference>
<dbReference type="SUPFAM" id="SSF53300">
    <property type="entry name" value="vWA-like"/>
    <property type="match status" value="1"/>
</dbReference>
<dbReference type="EMBL" id="RCHC01000009">
    <property type="protein sequence ID" value="RLL21498.1"/>
    <property type="molecule type" value="Genomic_DNA"/>
</dbReference>
<dbReference type="Proteomes" id="UP000280271">
    <property type="component" value="Unassembled WGS sequence"/>
</dbReference>
<evidence type="ECO:0000256" key="1">
    <source>
        <dbReference type="ARBA" id="ARBA00022723"/>
    </source>
</evidence>
<organism evidence="4 5">
    <name type="scientific">Acinetobacter chengduensis</name>
    <dbReference type="NCBI Taxonomy" id="2420890"/>
    <lineage>
        <taxon>Bacteria</taxon>
        <taxon>Pseudomonadati</taxon>
        <taxon>Pseudomonadota</taxon>
        <taxon>Gammaproteobacteria</taxon>
        <taxon>Moraxellales</taxon>
        <taxon>Moraxellaceae</taxon>
        <taxon>Acinetobacter</taxon>
    </lineage>
</organism>
<protein>
    <recommendedName>
        <fullName evidence="3">PilY1 beta-propeller domain-containing protein</fullName>
    </recommendedName>
</protein>
<gene>
    <name evidence="4" type="ORF">D9K81_09690</name>
</gene>
<reference evidence="4 5" key="1">
    <citation type="submission" date="2018-09" db="EMBL/GenBank/DDBJ databases">
        <title>The draft genome of Acinetobacter sp. strains.</title>
        <authorList>
            <person name="Qin J."/>
            <person name="Feng Y."/>
            <person name="Zong Z."/>
        </authorList>
    </citation>
    <scope>NUCLEOTIDE SEQUENCE [LARGE SCALE GENOMIC DNA]</scope>
    <source>
        <strain evidence="4 5">WCHAc060005</strain>
    </source>
</reference>
<proteinExistence type="predicted"/>
<evidence type="ECO:0000259" key="3">
    <source>
        <dbReference type="Pfam" id="PF05567"/>
    </source>
</evidence>
<evidence type="ECO:0000256" key="2">
    <source>
        <dbReference type="ARBA" id="ARBA00022837"/>
    </source>
</evidence>
<sequence length="1213" mass="130279">MRMKTKKYKQGLVTSLTALSTAMLCQTATTYASDIEIYKAPTTGGATLMFVLDLSGSMSQSIDKSVQRDFFGTSTNCTSESLVVRATWDRANYDFEGSYCYIDESTFNNLNSTRQAQITRQVDVKNCLKELRDFGGWEWKFVGWELKKVWVSKLEQTYSCPDRVTMLKRSLFDLIAGNSSVDSGKLATENTPLPPTSSIGLTTFRSSTPAVKSQPLVLNATNRGILLDEIKTWSATGGTPIARAYATGISGLFDHISSPNAETACAGYGVYYLTDGDPSGDSPSSAKTTYNAKVRNTFALNDTQCTGGDSDSWSCVQSMAANSQQKKNNSNVEIKTAVVGFGTAFNFSNSNGQSVIYNPTTTYTDATLSQSFSGNTLAAAKAAVAGKGGWYSASNTNDIVNSVTNFVNSIKVPIPAITTGTSAIPQDVLNTSVIQPYAYFPQFQPKPSEEFRAWTGNLKKYNVADGVLKDKNNTALFSSAGVLNTANEDLWTPNYTASITAAQQSLKSLGGILSRLNLKKTDSTLNRKVFTSDGTTLTTVNEAYIKEAPRARGYYLGLLGYDVTQAQVAELTNSASVDALLTSAPELRQIGAVMHSTPVLLTQSGKVSYVAAQAAQAATTTTAAVAARDAYMDTTNRDDYILFGTTQGVLHVVKAGKSDEITTVGNTAGQEVFSFVPQEMLAAQGKAFLDPPQTVSTTETSTNGMNNLYYGVDGAWTAHTEYVYNTTDETFKVYDSATKYGKQWVYGGLRMGGRSYYALDLTNIANSTNNDPKIKFRINPVAGSVDRYNDQGGAVTTPYNNLDKMGQSWSKPTIANVQWKGKRRLVMFVGGGYDAGYERINYDQTNGVGAGVYMFDANTGELLWSTYDAVKTPAVAGTTLIGDGDYLKYSVVSQIKGVDRDGDGDVDHLYFGDLGGQVFRVDLNSTHAASGTASNYASQITRIYNGHVDNGVSPRFYEMPAFTVYQGTGDLFAVISIGSGNRSTPLLGKKVNSQYISALETDTASEVASGKTLNSSFVNDAIYNIYDTVVTKKNPASSTLGTSPILSNLYALSSTERELNAIVTGQTAPANLAANKENSAYKGWYYAFSSSTGRKAVEKVQGDLIAIDNDLYVSTFDAEGVGTTESCGAGIYGMSQAHRFCMPYGQCANGDTVASNTLVLGKGLLGITMGPGSDPASRRIIASLGTLSSSNKITGTTYRASNQLIPQSWYEKN</sequence>